<dbReference type="AlphaFoldDB" id="A0A7W9KJR4"/>
<comment type="subunit">
    <text evidence="7">Homodimer. The dihydroxyacetone kinase complex is composed of a homodimer of DhaM, a homodimer of DhaK and the subunit DhaL.</text>
</comment>
<dbReference type="InterPro" id="IPR001020">
    <property type="entry name" value="PTS_HPr_His_P_site"/>
</dbReference>
<evidence type="ECO:0000259" key="9">
    <source>
        <dbReference type="PROSITE" id="PS51350"/>
    </source>
</evidence>
<dbReference type="RefSeq" id="WP_184865454.1">
    <property type="nucleotide sequence ID" value="NZ_BAAAWY010000014.1"/>
</dbReference>
<comment type="function">
    <text evidence="2">Component of the dihydroxyacetone kinase complex, which is responsible for the phosphoenolpyruvate (PEP)-dependent phosphorylation of dihydroxyacetone. DhaM serves as the phosphoryl donor. Is phosphorylated by phosphoenolpyruvate in an EI- and HPr-dependent reaction, and a phosphorelay system on histidine residues finally leads to phosphoryl transfer to DhaL and dihydroxyacetone.</text>
</comment>
<dbReference type="Pfam" id="PF00381">
    <property type="entry name" value="PTS-HPr"/>
    <property type="match status" value="1"/>
</dbReference>
<dbReference type="EC" id="2.7.1.121" evidence="4"/>
<dbReference type="Pfam" id="PF03610">
    <property type="entry name" value="EIIA-man"/>
    <property type="match status" value="1"/>
</dbReference>
<keyword evidence="6" id="KW-0808">Transferase</keyword>
<keyword evidence="11" id="KW-1185">Reference proteome</keyword>
<dbReference type="PRINTS" id="PR00107">
    <property type="entry name" value="PHOSPHOCPHPR"/>
</dbReference>
<gene>
    <name evidence="10" type="ORF">BJ998_005078</name>
</gene>
<dbReference type="NCBIfam" id="TIGR02364">
    <property type="entry name" value="dha_pts"/>
    <property type="match status" value="1"/>
</dbReference>
<dbReference type="GO" id="GO:0047324">
    <property type="term" value="F:phosphoenolpyruvate-glycerone phosphotransferase activity"/>
    <property type="evidence" value="ECO:0007669"/>
    <property type="project" value="UniProtKB-EC"/>
</dbReference>
<dbReference type="GO" id="GO:0009401">
    <property type="term" value="P:phosphoenolpyruvate-dependent sugar phosphotransferase system"/>
    <property type="evidence" value="ECO:0007669"/>
    <property type="project" value="InterPro"/>
</dbReference>
<dbReference type="InterPro" id="IPR036662">
    <property type="entry name" value="PTS_EIIA_man-typ_sf"/>
</dbReference>
<feature type="domain" description="HPr" evidence="9">
    <location>
        <begin position="135"/>
        <end position="221"/>
    </location>
</feature>
<evidence type="ECO:0000256" key="7">
    <source>
        <dbReference type="ARBA" id="ARBA00046577"/>
    </source>
</evidence>
<sequence>MTVGIVIVSHSVKLAEGVAELAGQMAPNVTIRAAGGMDDGSLGTDFDRVCTALEQADTGDGAVLLYDLGSARMIADLAVEAHANPLHAVVVDAPVVEGAVAAAVAAQGGGDLAGVARAAGERPPEFGAEEPQVAGESVDLVLRNEVGLHARPAALLVRTIASLKADVTVYHNGQQADARSVLALMGLSARGGDTIRVVADGPDAAEALRRIGKLVEIEFEE</sequence>
<dbReference type="InterPro" id="IPR012844">
    <property type="entry name" value="DhaM_N"/>
</dbReference>
<dbReference type="Gene3D" id="3.40.50.510">
    <property type="entry name" value="Phosphotransferase system, mannose-type IIA component"/>
    <property type="match status" value="1"/>
</dbReference>
<dbReference type="EMBL" id="JACHIR010000001">
    <property type="protein sequence ID" value="MBB5893882.1"/>
    <property type="molecule type" value="Genomic_DNA"/>
</dbReference>
<evidence type="ECO:0000256" key="6">
    <source>
        <dbReference type="ARBA" id="ARBA00022679"/>
    </source>
</evidence>
<organism evidence="10 11">
    <name type="scientific">Kutzneria kofuensis</name>
    <dbReference type="NCBI Taxonomy" id="103725"/>
    <lineage>
        <taxon>Bacteria</taxon>
        <taxon>Bacillati</taxon>
        <taxon>Actinomycetota</taxon>
        <taxon>Actinomycetes</taxon>
        <taxon>Pseudonocardiales</taxon>
        <taxon>Pseudonocardiaceae</taxon>
        <taxon>Kutzneria</taxon>
    </lineage>
</organism>
<proteinExistence type="predicted"/>
<evidence type="ECO:0000256" key="4">
    <source>
        <dbReference type="ARBA" id="ARBA00012095"/>
    </source>
</evidence>
<comment type="catalytic activity">
    <reaction evidence="1">
        <text>dihydroxyacetone + phosphoenolpyruvate = dihydroxyacetone phosphate + pyruvate</text>
        <dbReference type="Rhea" id="RHEA:18381"/>
        <dbReference type="ChEBI" id="CHEBI:15361"/>
        <dbReference type="ChEBI" id="CHEBI:16016"/>
        <dbReference type="ChEBI" id="CHEBI:57642"/>
        <dbReference type="ChEBI" id="CHEBI:58702"/>
        <dbReference type="EC" id="2.7.1.121"/>
    </reaction>
</comment>
<evidence type="ECO:0000256" key="5">
    <source>
        <dbReference type="ARBA" id="ARBA00020422"/>
    </source>
</evidence>
<feature type="domain" description="PTS EIIA type-4" evidence="8">
    <location>
        <begin position="2"/>
        <end position="138"/>
    </location>
</feature>
<comment type="caution">
    <text evidence="10">The sequence shown here is derived from an EMBL/GenBank/DDBJ whole genome shotgun (WGS) entry which is preliminary data.</text>
</comment>
<dbReference type="SUPFAM" id="SSF55594">
    <property type="entry name" value="HPr-like"/>
    <property type="match status" value="1"/>
</dbReference>
<dbReference type="PROSITE" id="PS51350">
    <property type="entry name" value="PTS_HPR_DOM"/>
    <property type="match status" value="1"/>
</dbReference>
<name>A0A7W9KJR4_9PSEU</name>
<dbReference type="Proteomes" id="UP000585638">
    <property type="component" value="Unassembled WGS sequence"/>
</dbReference>
<protein>
    <recommendedName>
        <fullName evidence="5">Phosphocarrier protein HPr</fullName>
        <ecNumber evidence="4">2.7.1.121</ecNumber>
    </recommendedName>
</protein>
<comment type="function">
    <text evidence="3">General (non sugar-specific) component of the phosphoenolpyruvate-dependent sugar phosphotransferase system (sugar PTS). This major carbohydrate active-transport system catalyzes the phosphorylation of incoming sugar substrates concomitantly with their translocation across the cell membrane. The phosphoryl group from phosphoenolpyruvate (PEP) is transferred to the phosphoryl carrier protein HPr by enzyme I. Phospho-HPr then transfers it to the PTS EIIA domain.</text>
</comment>
<evidence type="ECO:0000256" key="3">
    <source>
        <dbReference type="ARBA" id="ARBA00003681"/>
    </source>
</evidence>
<dbReference type="GO" id="GO:0019563">
    <property type="term" value="P:glycerol catabolic process"/>
    <property type="evidence" value="ECO:0007669"/>
    <property type="project" value="InterPro"/>
</dbReference>
<reference evidence="10 11" key="1">
    <citation type="submission" date="2020-08" db="EMBL/GenBank/DDBJ databases">
        <title>Sequencing the genomes of 1000 actinobacteria strains.</title>
        <authorList>
            <person name="Klenk H.-P."/>
        </authorList>
    </citation>
    <scope>NUCLEOTIDE SEQUENCE [LARGE SCALE GENOMIC DNA]</scope>
    <source>
        <strain evidence="10 11">DSM 43851</strain>
    </source>
</reference>
<dbReference type="InterPro" id="IPR000032">
    <property type="entry name" value="HPr-like"/>
</dbReference>
<dbReference type="PROSITE" id="PS51096">
    <property type="entry name" value="PTS_EIIA_TYPE_4"/>
    <property type="match status" value="1"/>
</dbReference>
<evidence type="ECO:0000256" key="2">
    <source>
        <dbReference type="ARBA" id="ARBA00002788"/>
    </source>
</evidence>
<dbReference type="PANTHER" id="PTHR38594">
    <property type="entry name" value="PEP-DEPENDENT DIHYDROXYACETONE KINASE, PHOSPHORYL DONOR SUBUNIT DHAM"/>
    <property type="match status" value="1"/>
</dbReference>
<evidence type="ECO:0000313" key="10">
    <source>
        <dbReference type="EMBL" id="MBB5893882.1"/>
    </source>
</evidence>
<accession>A0A7W9KJR4</accession>
<dbReference type="InterPro" id="IPR004701">
    <property type="entry name" value="PTS_EIIA_man-typ"/>
</dbReference>
<dbReference type="PANTHER" id="PTHR38594:SF1">
    <property type="entry name" value="PEP-DEPENDENT DIHYDROXYACETONE KINASE, PHOSPHORYL DONOR SUBUNIT DHAM"/>
    <property type="match status" value="1"/>
</dbReference>
<dbReference type="CDD" id="cd00367">
    <property type="entry name" value="PTS-HPr_like"/>
    <property type="match status" value="1"/>
</dbReference>
<dbReference type="NCBIfam" id="TIGR01003">
    <property type="entry name" value="PTS_HPr_family"/>
    <property type="match status" value="1"/>
</dbReference>
<evidence type="ECO:0000256" key="1">
    <source>
        <dbReference type="ARBA" id="ARBA00001113"/>
    </source>
</evidence>
<dbReference type="PROSITE" id="PS00369">
    <property type="entry name" value="PTS_HPR_HIS"/>
    <property type="match status" value="1"/>
</dbReference>
<evidence type="ECO:0000259" key="8">
    <source>
        <dbReference type="PROSITE" id="PS51096"/>
    </source>
</evidence>
<dbReference type="InterPro" id="IPR039643">
    <property type="entry name" value="DhaM"/>
</dbReference>
<dbReference type="Gene3D" id="3.30.1340.10">
    <property type="entry name" value="HPr-like"/>
    <property type="match status" value="1"/>
</dbReference>
<dbReference type="GO" id="GO:0016020">
    <property type="term" value="C:membrane"/>
    <property type="evidence" value="ECO:0007669"/>
    <property type="project" value="InterPro"/>
</dbReference>
<dbReference type="SUPFAM" id="SSF53062">
    <property type="entry name" value="PTS system fructose IIA component-like"/>
    <property type="match status" value="1"/>
</dbReference>
<evidence type="ECO:0000313" key="11">
    <source>
        <dbReference type="Proteomes" id="UP000585638"/>
    </source>
</evidence>
<dbReference type="InterPro" id="IPR035895">
    <property type="entry name" value="HPr-like_sf"/>
</dbReference>